<evidence type="ECO:0000313" key="3">
    <source>
        <dbReference type="Proteomes" id="UP000003947"/>
    </source>
</evidence>
<dbReference type="PATRIC" id="fig|864069.3.peg.1431"/>
<evidence type="ECO:0000256" key="1">
    <source>
        <dbReference type="SAM" id="Phobius"/>
    </source>
</evidence>
<keyword evidence="1" id="KW-0812">Transmembrane</keyword>
<dbReference type="EMBL" id="JH660640">
    <property type="protein sequence ID" value="EIM29971.1"/>
    <property type="molecule type" value="Genomic_DNA"/>
</dbReference>
<keyword evidence="1" id="KW-0472">Membrane</keyword>
<dbReference type="AlphaFoldDB" id="I4Z179"/>
<keyword evidence="3" id="KW-1185">Reference proteome</keyword>
<sequence length="36" mass="3960">MLGEVNFHSKPQWSDWTGPAIILGTIMFATTLLIAV</sequence>
<dbReference type="Proteomes" id="UP000003947">
    <property type="component" value="Unassembled WGS sequence"/>
</dbReference>
<name>I4Z179_9HYPH</name>
<feature type="transmembrane region" description="Helical" evidence="1">
    <location>
        <begin position="16"/>
        <end position="35"/>
    </location>
</feature>
<gene>
    <name evidence="2" type="ORF">MicloDRAFT_00012920</name>
</gene>
<reference evidence="2 3" key="1">
    <citation type="submission" date="2012-02" db="EMBL/GenBank/DDBJ databases">
        <title>Improved High-Quality Draft sequence of Microvirga sp. WSM3557.</title>
        <authorList>
            <consortium name="US DOE Joint Genome Institute"/>
            <person name="Lucas S."/>
            <person name="Han J."/>
            <person name="Lapidus A."/>
            <person name="Cheng J.-F."/>
            <person name="Goodwin L."/>
            <person name="Pitluck S."/>
            <person name="Peters L."/>
            <person name="Zhang X."/>
            <person name="Detter J.C."/>
            <person name="Han C."/>
            <person name="Tapia R."/>
            <person name="Land M."/>
            <person name="Hauser L."/>
            <person name="Kyrpides N."/>
            <person name="Ivanova N."/>
            <person name="Pagani I."/>
            <person name="Brau L."/>
            <person name="Yates R."/>
            <person name="O'Hara G."/>
            <person name="Rui T."/>
            <person name="Howieson J."/>
            <person name="Reeve W."/>
            <person name="Woyke T."/>
        </authorList>
    </citation>
    <scope>NUCLEOTIDE SEQUENCE [LARGE SCALE GENOMIC DNA]</scope>
    <source>
        <strain evidence="2 3">WSM3557</strain>
    </source>
</reference>
<proteinExistence type="predicted"/>
<accession>I4Z179</accession>
<dbReference type="HOGENOM" id="CLU_3357100_0_0_5"/>
<keyword evidence="1" id="KW-1133">Transmembrane helix</keyword>
<organism evidence="2 3">
    <name type="scientific">Microvirga lotononidis</name>
    <dbReference type="NCBI Taxonomy" id="864069"/>
    <lineage>
        <taxon>Bacteria</taxon>
        <taxon>Pseudomonadati</taxon>
        <taxon>Pseudomonadota</taxon>
        <taxon>Alphaproteobacteria</taxon>
        <taxon>Hyphomicrobiales</taxon>
        <taxon>Methylobacteriaceae</taxon>
        <taxon>Microvirga</taxon>
    </lineage>
</organism>
<protein>
    <submittedName>
        <fullName evidence="2">Uncharacterized protein</fullName>
    </submittedName>
</protein>
<evidence type="ECO:0000313" key="2">
    <source>
        <dbReference type="EMBL" id="EIM29971.1"/>
    </source>
</evidence>